<name>A0A1H1EZE4_9ACTN</name>
<dbReference type="Proteomes" id="UP000199301">
    <property type="component" value="Unassembled WGS sequence"/>
</dbReference>
<organism evidence="1 2">
    <name type="scientific">Actinopolyspora saharensis</name>
    <dbReference type="NCBI Taxonomy" id="995062"/>
    <lineage>
        <taxon>Bacteria</taxon>
        <taxon>Bacillati</taxon>
        <taxon>Actinomycetota</taxon>
        <taxon>Actinomycetes</taxon>
        <taxon>Actinopolysporales</taxon>
        <taxon>Actinopolysporaceae</taxon>
        <taxon>Actinopolyspora</taxon>
    </lineage>
</organism>
<proteinExistence type="predicted"/>
<evidence type="ECO:0000313" key="2">
    <source>
        <dbReference type="Proteomes" id="UP000199301"/>
    </source>
</evidence>
<keyword evidence="2" id="KW-1185">Reference proteome</keyword>
<dbReference type="STRING" id="995062.SAMN04489718_2757"/>
<accession>A0A1H1EZE4</accession>
<gene>
    <name evidence="1" type="ORF">SAMN04489718_2757</name>
</gene>
<dbReference type="AlphaFoldDB" id="A0A1H1EZE4"/>
<sequence>MLWRAGPTRRRTDSPARATLGTLVVLTILVSALASVTSGARSTVEREVLREGGSTQVELSALDSGQSIRTLDPDNLDRARDVEHVDGVVPDYVSTIYTRNSDPETPTFDLTTHSWNPATHPSVVRGEVPRPLRPGQIVLPARSGGVDFTPYVGEKLPAAHTEATGERSGSPAHSTFTVVATYDPAWQLDGPDVAYVAPETAAALAAAKAGVSPEHYRSSAGALSAVVSVTEQRHVSAVTHELRRLDFSAAPVADRVNEGVPGIAGFGYRIGLLGVLLAAVLTGLARSLSAGSALGFPNALSCV</sequence>
<dbReference type="EMBL" id="FNKO01000002">
    <property type="protein sequence ID" value="SDQ94018.1"/>
    <property type="molecule type" value="Genomic_DNA"/>
</dbReference>
<reference evidence="2" key="1">
    <citation type="submission" date="2016-10" db="EMBL/GenBank/DDBJ databases">
        <authorList>
            <person name="Varghese N."/>
            <person name="Submissions S."/>
        </authorList>
    </citation>
    <scope>NUCLEOTIDE SEQUENCE [LARGE SCALE GENOMIC DNA]</scope>
    <source>
        <strain evidence="2">DSM 45459</strain>
    </source>
</reference>
<protein>
    <submittedName>
        <fullName evidence="1">Putative ABC transport system permease protein</fullName>
    </submittedName>
</protein>
<evidence type="ECO:0000313" key="1">
    <source>
        <dbReference type="EMBL" id="SDQ94018.1"/>
    </source>
</evidence>
<dbReference type="RefSeq" id="WP_245695809.1">
    <property type="nucleotide sequence ID" value="NZ_FNKO01000002.1"/>
</dbReference>